<protein>
    <submittedName>
        <fullName evidence="1">Uncharacterized protein</fullName>
    </submittedName>
</protein>
<organism evidence="1 2">
    <name type="scientific">Sphingomonas turrisvirgatae</name>
    <dbReference type="NCBI Taxonomy" id="1888892"/>
    <lineage>
        <taxon>Bacteria</taxon>
        <taxon>Pseudomonadati</taxon>
        <taxon>Pseudomonadota</taxon>
        <taxon>Alphaproteobacteria</taxon>
        <taxon>Sphingomonadales</taxon>
        <taxon>Sphingomonadaceae</taxon>
        <taxon>Sphingomonas</taxon>
    </lineage>
</organism>
<accession>A0A1E3LWA5</accession>
<dbReference type="STRING" id="1888892.BFL28_16190"/>
<proteinExistence type="predicted"/>
<name>A0A1E3LWA5_9SPHN</name>
<dbReference type="EMBL" id="MDDS01000021">
    <property type="protein sequence ID" value="ODP38043.1"/>
    <property type="molecule type" value="Genomic_DNA"/>
</dbReference>
<dbReference type="AlphaFoldDB" id="A0A1E3LWA5"/>
<reference evidence="1 2" key="1">
    <citation type="submission" date="2016-08" db="EMBL/GenBank/DDBJ databases">
        <title>Draft genome of the agarase producing Sphingomonas sp. MCT13.</title>
        <authorList>
            <person name="D'Andrea M.M."/>
            <person name="Rossolini G.M."/>
            <person name="Thaller M.C."/>
        </authorList>
    </citation>
    <scope>NUCLEOTIDE SEQUENCE [LARGE SCALE GENOMIC DNA]</scope>
    <source>
        <strain evidence="1 2">MCT13</strain>
    </source>
</reference>
<gene>
    <name evidence="1" type="ORF">BFL28_16190</name>
</gene>
<evidence type="ECO:0000313" key="2">
    <source>
        <dbReference type="Proteomes" id="UP000094487"/>
    </source>
</evidence>
<comment type="caution">
    <text evidence="1">The sequence shown here is derived from an EMBL/GenBank/DDBJ whole genome shotgun (WGS) entry which is preliminary data.</text>
</comment>
<sequence>MTALQRALRDDKLDAAEHLLCALEQLADEAGEDGPGDCCRVTRDQGYLAVADMFVSKESLEEVGRLPSHRLRKKN</sequence>
<keyword evidence="2" id="KW-1185">Reference proteome</keyword>
<dbReference type="Proteomes" id="UP000094487">
    <property type="component" value="Unassembled WGS sequence"/>
</dbReference>
<evidence type="ECO:0000313" key="1">
    <source>
        <dbReference type="EMBL" id="ODP38043.1"/>
    </source>
</evidence>